<dbReference type="RefSeq" id="WP_235068123.1">
    <property type="nucleotide sequence ID" value="NZ_JAKFGM010000003.1"/>
</dbReference>
<dbReference type="GO" id="GO:0003677">
    <property type="term" value="F:DNA binding"/>
    <property type="evidence" value="ECO:0007669"/>
    <property type="project" value="InterPro"/>
</dbReference>
<dbReference type="SUPFAM" id="SSF47413">
    <property type="entry name" value="lambda repressor-like DNA-binding domains"/>
    <property type="match status" value="1"/>
</dbReference>
<dbReference type="InterPro" id="IPR032758">
    <property type="entry name" value="MqsA/HigA-2"/>
</dbReference>
<sequence length="152" mass="16645">MAETRIHPVTGKSLKRDIRPFTVEYGSMAREVALPGWYPDDDGDAVHSGLDLAEADEVFLELRAAYAAHVREVRKSLGLTQEEAGEIIGGGKRAFQKYESGKAPPSDAAVGLIEILSRQPKAIEVLKEIRRMPGTGKLGKRAGHKRRERAVA</sequence>
<dbReference type="EMBL" id="JAKFGM010000003">
    <property type="protein sequence ID" value="MCF2515492.1"/>
    <property type="molecule type" value="Genomic_DNA"/>
</dbReference>
<gene>
    <name evidence="2" type="ORF">LVY65_10520</name>
</gene>
<dbReference type="AlphaFoldDB" id="A0A9X1QNV3"/>
<reference evidence="2" key="1">
    <citation type="submission" date="2022-01" db="EMBL/GenBank/DDBJ databases">
        <authorList>
            <person name="Jo J.-H."/>
            <person name="Im W.-T."/>
        </authorList>
    </citation>
    <scope>NUCLEOTIDE SEQUENCE</scope>
    <source>
        <strain evidence="2">G124</strain>
    </source>
</reference>
<accession>A0A9X1QNV3</accession>
<name>A0A9X1QNV3_9SPHN</name>
<dbReference type="Pfam" id="PF15731">
    <property type="entry name" value="MqsA_antitoxin"/>
    <property type="match status" value="1"/>
</dbReference>
<dbReference type="PROSITE" id="PS50943">
    <property type="entry name" value="HTH_CROC1"/>
    <property type="match status" value="1"/>
</dbReference>
<evidence type="ECO:0000259" key="1">
    <source>
        <dbReference type="PROSITE" id="PS50943"/>
    </source>
</evidence>
<feature type="domain" description="HTH cro/C1-type" evidence="1">
    <location>
        <begin position="70"/>
        <end position="123"/>
    </location>
</feature>
<dbReference type="CDD" id="cd00093">
    <property type="entry name" value="HTH_XRE"/>
    <property type="match status" value="1"/>
</dbReference>
<dbReference type="SMART" id="SM00530">
    <property type="entry name" value="HTH_XRE"/>
    <property type="match status" value="1"/>
</dbReference>
<dbReference type="Proteomes" id="UP001139410">
    <property type="component" value="Unassembled WGS sequence"/>
</dbReference>
<dbReference type="InterPro" id="IPR001387">
    <property type="entry name" value="Cro/C1-type_HTH"/>
</dbReference>
<dbReference type="NCBIfam" id="TIGR03830">
    <property type="entry name" value="CxxCG_CxxCG_HTH"/>
    <property type="match status" value="1"/>
</dbReference>
<comment type="caution">
    <text evidence="2">The sequence shown here is derived from an EMBL/GenBank/DDBJ whole genome shotgun (WGS) entry which is preliminary data.</text>
</comment>
<proteinExistence type="predicted"/>
<organism evidence="2 3">
    <name type="scientific">Sphingomonas cremea</name>
    <dbReference type="NCBI Taxonomy" id="2904799"/>
    <lineage>
        <taxon>Bacteria</taxon>
        <taxon>Pseudomonadati</taxon>
        <taxon>Pseudomonadota</taxon>
        <taxon>Alphaproteobacteria</taxon>
        <taxon>Sphingomonadales</taxon>
        <taxon>Sphingomonadaceae</taxon>
        <taxon>Sphingomonas</taxon>
    </lineage>
</organism>
<dbReference type="InterPro" id="IPR010982">
    <property type="entry name" value="Lambda_DNA-bd_dom_sf"/>
</dbReference>
<dbReference type="InterPro" id="IPR022452">
    <property type="entry name" value="MqsA"/>
</dbReference>
<protein>
    <submittedName>
        <fullName evidence="2">Type II toxin-antitoxin system MqsA family antitoxin</fullName>
    </submittedName>
</protein>
<evidence type="ECO:0000313" key="2">
    <source>
        <dbReference type="EMBL" id="MCF2515492.1"/>
    </source>
</evidence>
<dbReference type="Gene3D" id="1.10.260.40">
    <property type="entry name" value="lambda repressor-like DNA-binding domains"/>
    <property type="match status" value="1"/>
</dbReference>
<evidence type="ECO:0000313" key="3">
    <source>
        <dbReference type="Proteomes" id="UP001139410"/>
    </source>
</evidence>
<keyword evidence="3" id="KW-1185">Reference proteome</keyword>